<evidence type="ECO:0000256" key="8">
    <source>
        <dbReference type="SAM" id="Coils"/>
    </source>
</evidence>
<feature type="compositionally biased region" description="Acidic residues" evidence="9">
    <location>
        <begin position="356"/>
        <end position="367"/>
    </location>
</feature>
<feature type="region of interest" description="Disordered" evidence="9">
    <location>
        <begin position="287"/>
        <end position="367"/>
    </location>
</feature>
<organism evidence="11">
    <name type="scientific">Capitella teleta</name>
    <name type="common">Polychaete worm</name>
    <dbReference type="NCBI Taxonomy" id="283909"/>
    <lineage>
        <taxon>Eukaryota</taxon>
        <taxon>Metazoa</taxon>
        <taxon>Spiralia</taxon>
        <taxon>Lophotrochozoa</taxon>
        <taxon>Annelida</taxon>
        <taxon>Polychaeta</taxon>
        <taxon>Sedentaria</taxon>
        <taxon>Scolecida</taxon>
        <taxon>Capitellidae</taxon>
        <taxon>Capitella</taxon>
    </lineage>
</organism>
<evidence type="ECO:0000256" key="6">
    <source>
        <dbReference type="PROSITE-ProRule" id="PRU00108"/>
    </source>
</evidence>
<keyword evidence="4 6" id="KW-0371">Homeobox</keyword>
<evidence type="ECO:0000256" key="7">
    <source>
        <dbReference type="RuleBase" id="RU000682"/>
    </source>
</evidence>
<reference evidence="11" key="1">
    <citation type="submission" date="2008-05" db="EMBL/GenBank/DDBJ databases">
        <title>Genomic organization and expression of NK-like gene families in Capitella sp. I.</title>
        <authorList>
            <person name="Veatch O.J."/>
            <person name="Seaver E.C."/>
        </authorList>
    </citation>
    <scope>NUCLEOTIDE SEQUENCE</scope>
</reference>
<evidence type="ECO:0000256" key="1">
    <source>
        <dbReference type="ARBA" id="ARBA00004123"/>
    </source>
</evidence>
<name>C4MLF3_CAPTE</name>
<accession>C4MLF3</accession>
<keyword evidence="3 6" id="KW-0238">DNA-binding</keyword>
<feature type="coiled-coil region" evidence="8">
    <location>
        <begin position="244"/>
        <end position="271"/>
    </location>
</feature>
<dbReference type="GO" id="GO:0000981">
    <property type="term" value="F:DNA-binding transcription factor activity, RNA polymerase II-specific"/>
    <property type="evidence" value="ECO:0007669"/>
    <property type="project" value="InterPro"/>
</dbReference>
<dbReference type="InterPro" id="IPR001356">
    <property type="entry name" value="HD"/>
</dbReference>
<dbReference type="SMART" id="SM00389">
    <property type="entry name" value="HOX"/>
    <property type="match status" value="1"/>
</dbReference>
<protein>
    <submittedName>
        <fullName evidence="11">Lbx homeodomain protein</fullName>
    </submittedName>
</protein>
<dbReference type="PANTHER" id="PTHR24336">
    <property type="entry name" value="TRANSCRIPTION FACTOR LBX"/>
    <property type="match status" value="1"/>
</dbReference>
<gene>
    <name evidence="11" type="primary">Lbx</name>
</gene>
<dbReference type="Pfam" id="PF00046">
    <property type="entry name" value="Homeodomain"/>
    <property type="match status" value="1"/>
</dbReference>
<dbReference type="InterPro" id="IPR051892">
    <property type="entry name" value="LBX_TF"/>
</dbReference>
<keyword evidence="2" id="KW-0217">Developmental protein</keyword>
<feature type="compositionally biased region" description="Acidic residues" evidence="9">
    <location>
        <begin position="126"/>
        <end position="144"/>
    </location>
</feature>
<evidence type="ECO:0000256" key="5">
    <source>
        <dbReference type="ARBA" id="ARBA00023242"/>
    </source>
</evidence>
<dbReference type="AlphaFoldDB" id="C4MLF3"/>
<sequence length="367" mass="40894">MMSILQQHHHRAMHRAPPRGLSPPPSGRSPAAPSSAPGPRYESLQRLALVQLHPPRNPNKPLTPFSITDILDGRAQPSRSSPTSLSHSPPSRRTPYDGRLPVRPVPQTPPKTFLRPWATSSPEGRTEDEMDDDDLEDEEIEVDDEKPPKSSSKTSPLDALFQMTSKTFDSRDGRLHPLDDAARNDKLNLFAKNQPPKKRRKSRTAFTNQQIYELEKRFLYQKYLTPADRDEIAQNLGLSNAQVITWFQNRRAKLKRDLEEIKADVVAAKTTPELPALIEDAQPLDLQTKHPRLSPPLQHSPQPSSSGSPMSSAHASPRSELKYESMSAPCSPDPQSPYASPKEKSQSPHTPSSEPCEGDNDMDEASS</sequence>
<dbReference type="FunFam" id="1.10.10.60:FF:000098">
    <property type="entry name" value="Transcription factor LBX1"/>
    <property type="match status" value="1"/>
</dbReference>
<evidence type="ECO:0000256" key="2">
    <source>
        <dbReference type="ARBA" id="ARBA00022473"/>
    </source>
</evidence>
<dbReference type="EMBL" id="EU718523">
    <property type="protein sequence ID" value="ACI26672.1"/>
    <property type="molecule type" value="mRNA"/>
</dbReference>
<evidence type="ECO:0000256" key="3">
    <source>
        <dbReference type="ARBA" id="ARBA00023125"/>
    </source>
</evidence>
<evidence type="ECO:0000313" key="11">
    <source>
        <dbReference type="EMBL" id="ACI26672.1"/>
    </source>
</evidence>
<evidence type="ECO:0000256" key="9">
    <source>
        <dbReference type="SAM" id="MobiDB-lite"/>
    </source>
</evidence>
<dbReference type="PANTHER" id="PTHR24336:SF8">
    <property type="entry name" value="LADYBIRD EARLY-RELATED"/>
    <property type="match status" value="1"/>
</dbReference>
<dbReference type="SUPFAM" id="SSF46689">
    <property type="entry name" value="Homeodomain-like"/>
    <property type="match status" value="1"/>
</dbReference>
<keyword evidence="8" id="KW-0175">Coiled coil</keyword>
<dbReference type="PROSITE" id="PS00027">
    <property type="entry name" value="HOMEOBOX_1"/>
    <property type="match status" value="1"/>
</dbReference>
<comment type="subcellular location">
    <subcellularLocation>
        <location evidence="1 6 7">Nucleus</location>
    </subcellularLocation>
</comment>
<dbReference type="Gene3D" id="1.10.10.60">
    <property type="entry name" value="Homeodomain-like"/>
    <property type="match status" value="1"/>
</dbReference>
<feature type="compositionally biased region" description="Low complexity" evidence="9">
    <location>
        <begin position="295"/>
        <end position="316"/>
    </location>
</feature>
<feature type="compositionally biased region" description="Basic residues" evidence="9">
    <location>
        <begin position="7"/>
        <end position="17"/>
    </location>
</feature>
<dbReference type="InterPro" id="IPR017970">
    <property type="entry name" value="Homeobox_CS"/>
</dbReference>
<feature type="compositionally biased region" description="Low complexity" evidence="9">
    <location>
        <begin position="77"/>
        <end position="93"/>
    </location>
</feature>
<evidence type="ECO:0000259" key="10">
    <source>
        <dbReference type="PROSITE" id="PS50071"/>
    </source>
</evidence>
<feature type="domain" description="Homeobox" evidence="10">
    <location>
        <begin position="197"/>
        <end position="257"/>
    </location>
</feature>
<keyword evidence="5 6" id="KW-0539">Nucleus</keyword>
<feature type="region of interest" description="Disordered" evidence="9">
    <location>
        <begin position="1"/>
        <end position="158"/>
    </location>
</feature>
<dbReference type="InterPro" id="IPR009057">
    <property type="entry name" value="Homeodomain-like_sf"/>
</dbReference>
<evidence type="ECO:0000256" key="4">
    <source>
        <dbReference type="ARBA" id="ARBA00023155"/>
    </source>
</evidence>
<dbReference type="GO" id="GO:0005634">
    <property type="term" value="C:nucleus"/>
    <property type="evidence" value="ECO:0007669"/>
    <property type="project" value="UniProtKB-SubCell"/>
</dbReference>
<dbReference type="InterPro" id="IPR000047">
    <property type="entry name" value="HTH_motif"/>
</dbReference>
<proteinExistence type="evidence at transcript level"/>
<dbReference type="PROSITE" id="PS50071">
    <property type="entry name" value="HOMEOBOX_2"/>
    <property type="match status" value="1"/>
</dbReference>
<dbReference type="CDD" id="cd00086">
    <property type="entry name" value="homeodomain"/>
    <property type="match status" value="1"/>
</dbReference>
<dbReference type="GO" id="GO:1990837">
    <property type="term" value="F:sequence-specific double-stranded DNA binding"/>
    <property type="evidence" value="ECO:0007669"/>
    <property type="project" value="TreeGrafter"/>
</dbReference>
<feature type="compositionally biased region" description="Low complexity" evidence="9">
    <location>
        <begin position="28"/>
        <end position="40"/>
    </location>
</feature>
<dbReference type="PRINTS" id="PR00031">
    <property type="entry name" value="HTHREPRESSR"/>
</dbReference>
<feature type="DNA-binding region" description="Homeobox" evidence="6">
    <location>
        <begin position="199"/>
        <end position="258"/>
    </location>
</feature>